<evidence type="ECO:0000313" key="3">
    <source>
        <dbReference type="Proteomes" id="UP000294530"/>
    </source>
</evidence>
<dbReference type="EMBL" id="SHOA02000008">
    <property type="protein sequence ID" value="TDH69933.1"/>
    <property type="molecule type" value="Genomic_DNA"/>
</dbReference>
<sequence>MVYAPSLSLVSAAVAVVILKVQETSAGSMYYGSFTVANTTDVISPSFPGYGADVADDDCAFEVTIDSTLPDLTTIPSVVAPFPELLCNSSVVPTEPISNKVGTYARGVTSPNDCATGWQKPSLAPTVQLNRNLKASSIVDQSLKRKRRLEGLNTPDVARLEAHFGATIVTNLESLPLGNIFSKTVWPAPYWPSYQDSINIAWKKGEASPAEKYATAFNLNVTEFMDNVSAKNGVDSRNQSPICTTNSDCVSDISEKIPKACGIRSGKNSGYCIPKWYGVCHAWAAAAISENEPKCAVTHNNVTFHPLDIKGLITNIYDGVGVKSVFTGIRYRGGNDVKDNFGRQSSPEFRDLNPGYFHIAATNILGVLNSTFIVDVSAQRDVWNHPVRSFQVDEKTPMSLEVAAQTFYGLAKYPWNEAASSIVYIKSRLVWVIDTYDDGGLSSPDAINRYTKFTDLTYLLELDDLGDIIGGEWLYNSTSNHPDFLWLVESKPDPNAVTSFGLRNADVSILMEKSVAC</sequence>
<dbReference type="KEGG" id="blac:94349997"/>
<dbReference type="Proteomes" id="UP000294530">
    <property type="component" value="Unassembled WGS sequence"/>
</dbReference>
<name>A0A976FNB5_BRELC</name>
<dbReference type="Gene3D" id="3.30.40.240">
    <property type="entry name" value="Transglutaminase elicitor, body domain"/>
    <property type="match status" value="1"/>
</dbReference>
<keyword evidence="3" id="KW-1185">Reference proteome</keyword>
<dbReference type="AlphaFoldDB" id="A0A976FNB5"/>
<evidence type="ECO:0000313" key="2">
    <source>
        <dbReference type="EMBL" id="TDH69933.1"/>
    </source>
</evidence>
<reference evidence="2 3" key="1">
    <citation type="journal article" date="2021" name="Genome Biol.">
        <title>AFLAP: assembly-free linkage analysis pipeline using k-mers from genome sequencing data.</title>
        <authorList>
            <person name="Fletcher K."/>
            <person name="Zhang L."/>
            <person name="Gil J."/>
            <person name="Han R."/>
            <person name="Cavanaugh K."/>
            <person name="Michelmore R."/>
        </authorList>
    </citation>
    <scope>NUCLEOTIDE SEQUENCE [LARGE SCALE GENOMIC DNA]</scope>
    <source>
        <strain evidence="2 3">SF5</strain>
    </source>
</reference>
<dbReference type="InterPro" id="IPR032048">
    <property type="entry name" value="TGase_elicitor"/>
</dbReference>
<dbReference type="RefSeq" id="XP_067819432.1">
    <property type="nucleotide sequence ID" value="XM_067964326.1"/>
</dbReference>
<dbReference type="OrthoDB" id="10249031at2759"/>
<organism evidence="2 3">
    <name type="scientific">Bremia lactucae</name>
    <name type="common">Lettuce downy mildew</name>
    <dbReference type="NCBI Taxonomy" id="4779"/>
    <lineage>
        <taxon>Eukaryota</taxon>
        <taxon>Sar</taxon>
        <taxon>Stramenopiles</taxon>
        <taxon>Oomycota</taxon>
        <taxon>Peronosporomycetes</taxon>
        <taxon>Peronosporales</taxon>
        <taxon>Peronosporaceae</taxon>
        <taxon>Bremia</taxon>
    </lineage>
</organism>
<comment type="caution">
    <text evidence="2">The sequence shown here is derived from an EMBL/GenBank/DDBJ whole genome shotgun (WGS) entry which is preliminary data.</text>
</comment>
<feature type="chain" id="PRO_5037892211" evidence="1">
    <location>
        <begin position="27"/>
        <end position="517"/>
    </location>
</feature>
<gene>
    <name evidence="2" type="ORF">CCR75_006256</name>
</gene>
<protein>
    <submittedName>
        <fullName evidence="2">Uncharacterized protein</fullName>
    </submittedName>
</protein>
<evidence type="ECO:0000256" key="1">
    <source>
        <dbReference type="SAM" id="SignalP"/>
    </source>
</evidence>
<dbReference type="GO" id="GO:0016755">
    <property type="term" value="F:aminoacyltransferase activity"/>
    <property type="evidence" value="ECO:0007669"/>
    <property type="project" value="InterPro"/>
</dbReference>
<dbReference type="Pfam" id="PF16683">
    <property type="entry name" value="TGase_elicitor"/>
    <property type="match status" value="1"/>
</dbReference>
<proteinExistence type="predicted"/>
<accession>A0A976FNB5</accession>
<feature type="signal peptide" evidence="1">
    <location>
        <begin position="1"/>
        <end position="26"/>
    </location>
</feature>
<dbReference type="GeneID" id="94349997"/>
<keyword evidence="1" id="KW-0732">Signal</keyword>